<gene>
    <name evidence="1" type="ORF">LTRI10_LOCUS49555</name>
</gene>
<sequence length="82" mass="8439">MAMATGLGKMAMATGLGKMATALGKLKCSPDATATALGKMATALGKMAMATALLVSRLSTKKKMANEIWELGFCPNPTHLPL</sequence>
<evidence type="ECO:0000313" key="2">
    <source>
        <dbReference type="Proteomes" id="UP001497516"/>
    </source>
</evidence>
<keyword evidence="2" id="KW-1185">Reference proteome</keyword>
<organism evidence="1 2">
    <name type="scientific">Linum trigynum</name>
    <dbReference type="NCBI Taxonomy" id="586398"/>
    <lineage>
        <taxon>Eukaryota</taxon>
        <taxon>Viridiplantae</taxon>
        <taxon>Streptophyta</taxon>
        <taxon>Embryophyta</taxon>
        <taxon>Tracheophyta</taxon>
        <taxon>Spermatophyta</taxon>
        <taxon>Magnoliopsida</taxon>
        <taxon>eudicotyledons</taxon>
        <taxon>Gunneridae</taxon>
        <taxon>Pentapetalae</taxon>
        <taxon>rosids</taxon>
        <taxon>fabids</taxon>
        <taxon>Malpighiales</taxon>
        <taxon>Linaceae</taxon>
        <taxon>Linum</taxon>
    </lineage>
</organism>
<dbReference type="AlphaFoldDB" id="A0AAV2GL56"/>
<protein>
    <submittedName>
        <fullName evidence="1">Uncharacterized protein</fullName>
    </submittedName>
</protein>
<accession>A0AAV2GL56</accession>
<reference evidence="1 2" key="1">
    <citation type="submission" date="2024-04" db="EMBL/GenBank/DDBJ databases">
        <authorList>
            <person name="Fracassetti M."/>
        </authorList>
    </citation>
    <scope>NUCLEOTIDE SEQUENCE [LARGE SCALE GENOMIC DNA]</scope>
</reference>
<name>A0AAV2GL56_9ROSI</name>
<proteinExistence type="predicted"/>
<dbReference type="EMBL" id="OZ034822">
    <property type="protein sequence ID" value="CAL1410110.1"/>
    <property type="molecule type" value="Genomic_DNA"/>
</dbReference>
<dbReference type="Proteomes" id="UP001497516">
    <property type="component" value="Chromosome 9"/>
</dbReference>
<evidence type="ECO:0000313" key="1">
    <source>
        <dbReference type="EMBL" id="CAL1410110.1"/>
    </source>
</evidence>